<keyword evidence="2" id="KW-1185">Reference proteome</keyword>
<gene>
    <name evidence="1" type="ORF">SBRCBS47491_010011</name>
</gene>
<dbReference type="EMBL" id="CAWUHC010000191">
    <property type="protein sequence ID" value="CAK7237539.1"/>
    <property type="molecule type" value="Genomic_DNA"/>
</dbReference>
<dbReference type="Proteomes" id="UP001642406">
    <property type="component" value="Unassembled WGS sequence"/>
</dbReference>
<dbReference type="Gene3D" id="3.30.530.20">
    <property type="match status" value="1"/>
</dbReference>
<reference evidence="1 2" key="1">
    <citation type="submission" date="2024-01" db="EMBL/GenBank/DDBJ databases">
        <authorList>
            <person name="Allen C."/>
            <person name="Tagirdzhanova G."/>
        </authorList>
    </citation>
    <scope>NUCLEOTIDE SEQUENCE [LARGE SCALE GENOMIC DNA]</scope>
</reference>
<dbReference type="InterPro" id="IPR023393">
    <property type="entry name" value="START-like_dom_sf"/>
</dbReference>
<comment type="caution">
    <text evidence="1">The sequence shown here is derived from an EMBL/GenBank/DDBJ whole genome shotgun (WGS) entry which is preliminary data.</text>
</comment>
<protein>
    <recommendedName>
        <fullName evidence="3">Polyketide cyclase</fullName>
    </recommendedName>
</protein>
<evidence type="ECO:0000313" key="2">
    <source>
        <dbReference type="Proteomes" id="UP001642406"/>
    </source>
</evidence>
<evidence type="ECO:0008006" key="3">
    <source>
        <dbReference type="Google" id="ProtNLM"/>
    </source>
</evidence>
<organism evidence="1 2">
    <name type="scientific">Sporothrix bragantina</name>
    <dbReference type="NCBI Taxonomy" id="671064"/>
    <lineage>
        <taxon>Eukaryota</taxon>
        <taxon>Fungi</taxon>
        <taxon>Dikarya</taxon>
        <taxon>Ascomycota</taxon>
        <taxon>Pezizomycotina</taxon>
        <taxon>Sordariomycetes</taxon>
        <taxon>Sordariomycetidae</taxon>
        <taxon>Ophiostomatales</taxon>
        <taxon>Ophiostomataceae</taxon>
        <taxon>Sporothrix</taxon>
    </lineage>
</organism>
<sequence>MATPIATAILWPEHFLPGSTDNYVSNEVIVAGLSAADVWPFLVDCSHWESYYDNIGQITPPPTGAFFTAEAVGSHFNFATFGFPPLEVVLEEFVAPTATNPGRLAWRAWMEGATGDDALEVYHAWIVENTPWSRDDKPVVRVLTQESQIGVPAKNLSTTVPSPMLLGHQKWLDGLIAYSKEKKEKK</sequence>
<proteinExistence type="predicted"/>
<name>A0ABP0D2B7_9PEZI</name>
<evidence type="ECO:0000313" key="1">
    <source>
        <dbReference type="EMBL" id="CAK7237539.1"/>
    </source>
</evidence>
<accession>A0ABP0D2B7</accession>